<dbReference type="GO" id="GO:0004674">
    <property type="term" value="F:protein serine/threonine kinase activity"/>
    <property type="evidence" value="ECO:0007669"/>
    <property type="project" value="TreeGrafter"/>
</dbReference>
<dbReference type="PANTHER" id="PTHR44329:SF214">
    <property type="entry name" value="PROTEIN KINASE DOMAIN-CONTAINING PROTEIN"/>
    <property type="match status" value="1"/>
</dbReference>
<dbReference type="InterPro" id="IPR001245">
    <property type="entry name" value="Ser-Thr/Tyr_kinase_cat_dom"/>
</dbReference>
<proteinExistence type="predicted"/>
<dbReference type="InterPro" id="IPR011009">
    <property type="entry name" value="Kinase-like_dom_sf"/>
</dbReference>
<dbReference type="AlphaFoldDB" id="A0A418AHC8"/>
<keyword evidence="3" id="KW-1185">Reference proteome</keyword>
<comment type="caution">
    <text evidence="2">The sequence shown here is derived from an EMBL/GenBank/DDBJ whole genome shotgun (WGS) entry which is preliminary data.</text>
</comment>
<dbReference type="Gene3D" id="1.10.510.10">
    <property type="entry name" value="Transferase(Phosphotransferase) domain 1"/>
    <property type="match status" value="2"/>
</dbReference>
<dbReference type="VEuPathDB" id="FungiDB:H310_12610"/>
<evidence type="ECO:0000259" key="1">
    <source>
        <dbReference type="PROSITE" id="PS50011"/>
    </source>
</evidence>
<evidence type="ECO:0000313" key="2">
    <source>
        <dbReference type="EMBL" id="RHY21067.1"/>
    </source>
</evidence>
<dbReference type="InterPro" id="IPR000719">
    <property type="entry name" value="Prot_kinase_dom"/>
</dbReference>
<protein>
    <recommendedName>
        <fullName evidence="1">Protein kinase domain-containing protein</fullName>
    </recommendedName>
</protein>
<dbReference type="Pfam" id="PF07714">
    <property type="entry name" value="PK_Tyr_Ser-Thr"/>
    <property type="match status" value="1"/>
</dbReference>
<dbReference type="PROSITE" id="PS50011">
    <property type="entry name" value="PROTEIN_KINASE_DOM"/>
    <property type="match status" value="1"/>
</dbReference>
<dbReference type="PANTHER" id="PTHR44329">
    <property type="entry name" value="SERINE/THREONINE-PROTEIN KINASE TNNI3K-RELATED"/>
    <property type="match status" value="1"/>
</dbReference>
<dbReference type="InterPro" id="IPR008271">
    <property type="entry name" value="Ser/Thr_kinase_AS"/>
</dbReference>
<evidence type="ECO:0000313" key="3">
    <source>
        <dbReference type="Proteomes" id="UP000285060"/>
    </source>
</evidence>
<accession>A0A418AHC8</accession>
<reference evidence="2 3" key="1">
    <citation type="submission" date="2018-08" db="EMBL/GenBank/DDBJ databases">
        <title>Aphanomyces genome sequencing and annotation.</title>
        <authorList>
            <person name="Minardi D."/>
            <person name="Oidtmann B."/>
            <person name="Van Der Giezen M."/>
            <person name="Studholme D.J."/>
        </authorList>
    </citation>
    <scope>NUCLEOTIDE SEQUENCE [LARGE SCALE GENOMIC DNA]</scope>
    <source>
        <strain evidence="2 3">NJM0002</strain>
    </source>
</reference>
<dbReference type="SUPFAM" id="SSF56112">
    <property type="entry name" value="Protein kinase-like (PK-like)"/>
    <property type="match status" value="1"/>
</dbReference>
<dbReference type="Proteomes" id="UP000285060">
    <property type="component" value="Unassembled WGS sequence"/>
</dbReference>
<dbReference type="InterPro" id="IPR051681">
    <property type="entry name" value="Ser/Thr_Kinases-Pseudokinases"/>
</dbReference>
<sequence>KTMDKEVVRRTEEPVLEHFVPDSIAPFFGLLIGLGVRLSTVLDWKDLERYRLNSSNLHLIQRLVRLSCSVFACWNASDKNAQASGGFGSVWLGKYDQNDVAVKLLASGRIKTQDSMQRFINEVKLLARLQHPNVVEFIGACWQSLDTVHLVVEYMNMGDLKDHLDRHATMPWQHKLQCAVDVAEGLSYLHHLEIIHRDLKSRNVLMDSHKPCKLSDFGISRKVVSTTMSQEVGTFLWAAPEALNGSQLTVAADIYSFGTSIVVAHLVDGCCGCDGLFMLGYVGMILSELDTHRVPFDGLATEYGDVLVPMAIVMKVMEGELQVQPSPGCPLPIALIMKACTQHDPKLRPTANELLDTLRTLRL</sequence>
<gene>
    <name evidence="2" type="ORF">DYB32_009905</name>
</gene>
<organism evidence="2 3">
    <name type="scientific">Aphanomyces invadans</name>
    <dbReference type="NCBI Taxonomy" id="157072"/>
    <lineage>
        <taxon>Eukaryota</taxon>
        <taxon>Sar</taxon>
        <taxon>Stramenopiles</taxon>
        <taxon>Oomycota</taxon>
        <taxon>Saprolegniomycetes</taxon>
        <taxon>Saprolegniales</taxon>
        <taxon>Verrucalvaceae</taxon>
        <taxon>Aphanomyces</taxon>
    </lineage>
</organism>
<dbReference type="SMART" id="SM00220">
    <property type="entry name" value="S_TKc"/>
    <property type="match status" value="1"/>
</dbReference>
<dbReference type="EMBL" id="QUSY01002478">
    <property type="protein sequence ID" value="RHY21067.1"/>
    <property type="molecule type" value="Genomic_DNA"/>
</dbReference>
<dbReference type="PROSITE" id="PS00108">
    <property type="entry name" value="PROTEIN_KINASE_ST"/>
    <property type="match status" value="1"/>
</dbReference>
<feature type="non-terminal residue" evidence="2">
    <location>
        <position position="1"/>
    </location>
</feature>
<feature type="domain" description="Protein kinase" evidence="1">
    <location>
        <begin position="76"/>
        <end position="361"/>
    </location>
</feature>
<name>A0A418AHC8_9STRA</name>
<dbReference type="GO" id="GO:0005524">
    <property type="term" value="F:ATP binding"/>
    <property type="evidence" value="ECO:0007669"/>
    <property type="project" value="InterPro"/>
</dbReference>